<proteinExistence type="predicted"/>
<dbReference type="AlphaFoldDB" id="A0A061RFD2"/>
<reference evidence="1" key="1">
    <citation type="submission" date="2014-05" db="EMBL/GenBank/DDBJ databases">
        <title>The transcriptome of the halophilic microalga Tetraselmis sp. GSL018 isolated from the Great Salt Lake, Utah.</title>
        <authorList>
            <person name="Jinkerson R.E."/>
            <person name="D'Adamo S."/>
            <person name="Posewitz M.C."/>
        </authorList>
    </citation>
    <scope>NUCLEOTIDE SEQUENCE</scope>
    <source>
        <strain evidence="1">GSL018</strain>
    </source>
</reference>
<gene>
    <name evidence="1" type="ORF">TSPGSL018_3671</name>
</gene>
<evidence type="ECO:0000313" key="1">
    <source>
        <dbReference type="EMBL" id="JAC70653.1"/>
    </source>
</evidence>
<protein>
    <submittedName>
        <fullName evidence="1">Uncharacterized protein</fullName>
    </submittedName>
</protein>
<accession>A0A061RFD2</accession>
<feature type="non-terminal residue" evidence="1">
    <location>
        <position position="1"/>
    </location>
</feature>
<sequence>FPSPPSQLCDPQFVKVVLCRWACASTQYLFASS</sequence>
<dbReference type="EMBL" id="GBEZ01015519">
    <property type="protein sequence ID" value="JAC70653.1"/>
    <property type="molecule type" value="Transcribed_RNA"/>
</dbReference>
<organism evidence="1">
    <name type="scientific">Tetraselmis sp. GSL018</name>
    <dbReference type="NCBI Taxonomy" id="582737"/>
    <lineage>
        <taxon>Eukaryota</taxon>
        <taxon>Viridiplantae</taxon>
        <taxon>Chlorophyta</taxon>
        <taxon>core chlorophytes</taxon>
        <taxon>Chlorodendrophyceae</taxon>
        <taxon>Chlorodendrales</taxon>
        <taxon>Chlorodendraceae</taxon>
        <taxon>Tetraselmis</taxon>
    </lineage>
</organism>
<name>A0A061RFD2_9CHLO</name>